<dbReference type="OrthoDB" id="9788221at2"/>
<feature type="active site" evidence="1">
    <location>
        <position position="45"/>
    </location>
</feature>
<dbReference type="NCBIfam" id="TIGR00654">
    <property type="entry name" value="PhzF_family"/>
    <property type="match status" value="1"/>
</dbReference>
<dbReference type="GO" id="GO:0005737">
    <property type="term" value="C:cytoplasm"/>
    <property type="evidence" value="ECO:0007669"/>
    <property type="project" value="TreeGrafter"/>
</dbReference>
<dbReference type="InterPro" id="IPR003719">
    <property type="entry name" value="Phenazine_PhzF-like"/>
</dbReference>
<dbReference type="Gene3D" id="3.10.310.10">
    <property type="entry name" value="Diaminopimelate Epimerase, Chain A, domain 1"/>
    <property type="match status" value="2"/>
</dbReference>
<organism evidence="2 3">
    <name type="scientific">Ferroacidibacillus organovorans</name>
    <dbReference type="NCBI Taxonomy" id="1765683"/>
    <lineage>
        <taxon>Bacteria</taxon>
        <taxon>Bacillati</taxon>
        <taxon>Bacillota</taxon>
        <taxon>Bacilli</taxon>
        <taxon>Bacillales</taxon>
        <taxon>Alicyclobacillaceae</taxon>
        <taxon>Ferroacidibacillus</taxon>
    </lineage>
</organism>
<dbReference type="PIRSF" id="PIRSF016184">
    <property type="entry name" value="PhzC_PhzF"/>
    <property type="match status" value="1"/>
</dbReference>
<dbReference type="GO" id="GO:0016853">
    <property type="term" value="F:isomerase activity"/>
    <property type="evidence" value="ECO:0007669"/>
    <property type="project" value="TreeGrafter"/>
</dbReference>
<dbReference type="SUPFAM" id="SSF54506">
    <property type="entry name" value="Diaminopimelate epimerase-like"/>
    <property type="match status" value="1"/>
</dbReference>
<dbReference type="PANTHER" id="PTHR13774">
    <property type="entry name" value="PHENAZINE BIOSYNTHESIS PROTEIN"/>
    <property type="match status" value="1"/>
</dbReference>
<reference evidence="2 3" key="1">
    <citation type="submission" date="2016-02" db="EMBL/GenBank/DDBJ databases">
        <title>Draft genome sequence of Acidibacillus ferrooxidans SLC66.</title>
        <authorList>
            <person name="Oliveira G."/>
            <person name="Nancucheo I."/>
            <person name="Dall'Agnol H."/>
            <person name="Johnson B."/>
            <person name="Oliveira R."/>
            <person name="Nunes G.L."/>
            <person name="Tzotzos G."/>
            <person name="Orellana S.C."/>
            <person name="Salim A.C."/>
            <person name="Araujo F.M."/>
        </authorList>
    </citation>
    <scope>NUCLEOTIDE SEQUENCE [LARGE SCALE GENOMIC DNA]</scope>
    <source>
        <strain evidence="2 3">SLC66</strain>
    </source>
</reference>
<dbReference type="AlphaFoldDB" id="A0A853KDL8"/>
<dbReference type="PANTHER" id="PTHR13774:SF32">
    <property type="entry name" value="ANTISENSE-ENHANCING SEQUENCE 1"/>
    <property type="match status" value="1"/>
</dbReference>
<accession>A0A853KDL8</accession>
<sequence length="298" mass="33229">MTDFICVDVFDMGLYTGNPLAVFLKGESYDDKTMQMLAREMNLSEVTFMMSDSITAIDGVPTVDVRIFTPAAEIPFAGHPTLGTAYVFQQEFLKQAFPSVNLRMKVGIIPVDLRYDGDRLRQLVMTQNQPSFLQTYSRAAIAPILSLTEDDIDDAMPIQIVSTGLPFLIVPLKHLAGAQRARIYEAALEDAFRGEELPNFLIYTAETVDHHDYHVRVFVPELGVSEDPATGSANGCLCAYLSKYDAKRQGHFRATVEQGYALKRPSLLYLEGERKAENYLIQVGGQVTPVYRGTLTRP</sequence>
<gene>
    <name evidence="2" type="ORF">AYW79_05975</name>
</gene>
<name>A0A853KDL8_9BACL</name>
<dbReference type="Pfam" id="PF02567">
    <property type="entry name" value="PhzC-PhzF"/>
    <property type="match status" value="1"/>
</dbReference>
<dbReference type="EMBL" id="LSUQ01000012">
    <property type="protein sequence ID" value="OAG94279.1"/>
    <property type="molecule type" value="Genomic_DNA"/>
</dbReference>
<evidence type="ECO:0000256" key="1">
    <source>
        <dbReference type="PIRSR" id="PIRSR016184-1"/>
    </source>
</evidence>
<evidence type="ECO:0000313" key="3">
    <source>
        <dbReference type="Proteomes" id="UP000077421"/>
    </source>
</evidence>
<comment type="caution">
    <text evidence="2">The sequence shown here is derived from an EMBL/GenBank/DDBJ whole genome shotgun (WGS) entry which is preliminary data.</text>
</comment>
<protein>
    <recommendedName>
        <fullName evidence="4">Phenazine biosynthesis protein</fullName>
    </recommendedName>
</protein>
<evidence type="ECO:0008006" key="4">
    <source>
        <dbReference type="Google" id="ProtNLM"/>
    </source>
</evidence>
<dbReference type="Proteomes" id="UP000077421">
    <property type="component" value="Unassembled WGS sequence"/>
</dbReference>
<evidence type="ECO:0000313" key="2">
    <source>
        <dbReference type="EMBL" id="OAG94279.1"/>
    </source>
</evidence>
<dbReference type="RefSeq" id="WP_067952910.1">
    <property type="nucleotide sequence ID" value="NZ_LSUQ01000012.1"/>
</dbReference>
<proteinExistence type="predicted"/>